<dbReference type="EMBL" id="NCUC01000013">
    <property type="protein sequence ID" value="ORO39076.1"/>
    <property type="molecule type" value="Genomic_DNA"/>
</dbReference>
<dbReference type="Proteomes" id="UP000193538">
    <property type="component" value="Unassembled WGS sequence"/>
</dbReference>
<reference evidence="4 5" key="1">
    <citation type="journal article" date="2016" name="Eur. J. Clin. Microbiol. Infect. Dis.">
        <title>Whole genome sequencing as a tool for phylogenetic analysis of clinical strains of Mitis group streptococci.</title>
        <authorList>
            <person name="Rasmussen L.H."/>
            <person name="Dargis R."/>
            <person name="Hojholt K."/>
            <person name="Christensen J.J."/>
            <person name="Skovgaard O."/>
            <person name="Justesen U.S."/>
            <person name="Rosenvinge F.S."/>
            <person name="Moser C."/>
            <person name="Lukjancenko O."/>
            <person name="Rasmussen S."/>
            <person name="Nielsen X.C."/>
        </authorList>
    </citation>
    <scope>NUCLEOTIDE SEQUENCE [LARGE SCALE GENOMIC DNA]</scope>
    <source>
        <strain evidence="4 5">OD_348934_12</strain>
    </source>
</reference>
<dbReference type="AlphaFoldDB" id="A0A0F2E2W5"/>
<dbReference type="InterPro" id="IPR032703">
    <property type="entry name" value="CppA_C"/>
</dbReference>
<evidence type="ECO:0000313" key="3">
    <source>
        <dbReference type="EMBL" id="BBA08821.1"/>
    </source>
</evidence>
<dbReference type="InterPro" id="IPR029068">
    <property type="entry name" value="Glyas_Bleomycin-R_OHBP_Dase"/>
</dbReference>
<dbReference type="EMBL" id="AP018338">
    <property type="protein sequence ID" value="BBA08821.1"/>
    <property type="molecule type" value="Genomic_DNA"/>
</dbReference>
<evidence type="ECO:0000259" key="1">
    <source>
        <dbReference type="Pfam" id="PF14506"/>
    </source>
</evidence>
<sequence>MSVNEIVRIIPTLKVNNRKLNEKFYIETLGMKPLLEESAFLSLGDQTGTERLILEEAPSMRTRRVEGLKKLARLVVKVDNPSEIEDLLSQMKSLPRLFKGSCGYAFEIVSPEQDVILVHAENHIEDLVPLDTIPEFYSNKSIKYLSQFEVSVELRLPEDRESLLDSELATNAITFTQGQGPDLAVENNVTWDLSMLKFLVKDLELTSLRQKFEGTDYFIPKSEKFFLGKDTNNIELWFEEA</sequence>
<dbReference type="Pfam" id="PF14506">
    <property type="entry name" value="CppA_N"/>
    <property type="match status" value="1"/>
</dbReference>
<dbReference type="Proteomes" id="UP000218665">
    <property type="component" value="Chromosome"/>
</dbReference>
<accession>A0A0F2E2W5</accession>
<dbReference type="OrthoDB" id="2232397at2"/>
<reference evidence="4" key="2">
    <citation type="submission" date="2017-04" db="EMBL/GenBank/DDBJ databases">
        <authorList>
            <person name="Afonso C.L."/>
            <person name="Miller P.J."/>
            <person name="Scott M.A."/>
            <person name="Spackman E."/>
            <person name="Goraichik I."/>
            <person name="Dimitrov K.M."/>
            <person name="Suarez D.L."/>
            <person name="Swayne D.E."/>
        </authorList>
    </citation>
    <scope>NUCLEOTIDE SEQUENCE</scope>
    <source>
        <strain evidence="4">OD_348934_12</strain>
    </source>
</reference>
<dbReference type="InterPro" id="IPR032702">
    <property type="entry name" value="CppA_N"/>
</dbReference>
<dbReference type="Pfam" id="PF14507">
    <property type="entry name" value="CppA_C"/>
    <property type="match status" value="1"/>
</dbReference>
<dbReference type="RefSeq" id="WP_045616911.1">
    <property type="nucleotide sequence ID" value="NZ_AP018338.1"/>
</dbReference>
<dbReference type="Gene3D" id="3.10.180.40">
    <property type="entry name" value="C3-degrading proteinase like domains"/>
    <property type="match status" value="1"/>
</dbReference>
<reference evidence="3 6" key="3">
    <citation type="submission" date="2017-07" db="EMBL/GenBank/DDBJ databases">
        <title>Whole genome sequence of Streptococcus tigurinus, strain osk_001, isolated from post-mortem material.</title>
        <authorList>
            <person name="Yoshizawa H."/>
            <person name="Motooka D."/>
            <person name="Katada R."/>
            <person name="Matsumoto Y."/>
            <person name="Nakamura S."/>
            <person name="Morii E."/>
            <person name="Iida T."/>
            <person name="Matsumoto H."/>
        </authorList>
    </citation>
    <scope>NUCLEOTIDE SEQUENCE [LARGE SCALE GENOMIC DNA]</scope>
    <source>
        <strain evidence="3">Osk_001</strain>
        <strain evidence="6">osk_001</strain>
    </source>
</reference>
<dbReference type="Gene3D" id="3.10.180.10">
    <property type="entry name" value="2,3-Dihydroxybiphenyl 1,2-Dioxygenase, domain 1"/>
    <property type="match status" value="1"/>
</dbReference>
<gene>
    <name evidence="3" type="primary">cppA</name>
    <name evidence="4" type="ORF">B7729_05520</name>
    <name evidence="3" type="ORF">STO1_012170</name>
</gene>
<evidence type="ECO:0000313" key="5">
    <source>
        <dbReference type="Proteomes" id="UP000193538"/>
    </source>
</evidence>
<feature type="domain" description="CppA C-terminal" evidence="2">
    <location>
        <begin position="145"/>
        <end position="238"/>
    </location>
</feature>
<organism evidence="4 5">
    <name type="scientific">Streptococcus oralis subsp. tigurinus</name>
    <dbReference type="NCBI Taxonomy" id="1077464"/>
    <lineage>
        <taxon>Bacteria</taxon>
        <taxon>Bacillati</taxon>
        <taxon>Bacillota</taxon>
        <taxon>Bacilli</taxon>
        <taxon>Lactobacillales</taxon>
        <taxon>Streptococcaceae</taxon>
        <taxon>Streptococcus</taxon>
    </lineage>
</organism>
<evidence type="ECO:0000259" key="2">
    <source>
        <dbReference type="Pfam" id="PF14507"/>
    </source>
</evidence>
<dbReference type="SUPFAM" id="SSF54593">
    <property type="entry name" value="Glyoxalase/Bleomycin resistance protein/Dihydroxybiphenyl dioxygenase"/>
    <property type="match status" value="1"/>
</dbReference>
<name>A0A0F2E2W5_STROR</name>
<proteinExistence type="predicted"/>
<protein>
    <submittedName>
        <fullName evidence="3 4">Proteinase</fullName>
    </submittedName>
</protein>
<evidence type="ECO:0000313" key="6">
    <source>
        <dbReference type="Proteomes" id="UP000218665"/>
    </source>
</evidence>
<feature type="domain" description="CppA N-terminal" evidence="1">
    <location>
        <begin position="10"/>
        <end position="128"/>
    </location>
</feature>
<evidence type="ECO:0000313" key="4">
    <source>
        <dbReference type="EMBL" id="ORO39076.1"/>
    </source>
</evidence>